<keyword evidence="6" id="KW-0592">Phosphate transport</keyword>
<protein>
    <recommendedName>
        <fullName evidence="6">Phosphate transporter</fullName>
    </recommendedName>
</protein>
<dbReference type="PANTHER" id="PTHR11101:SF80">
    <property type="entry name" value="PHOSPHATE TRANSPORTER"/>
    <property type="match status" value="1"/>
</dbReference>
<evidence type="ECO:0000256" key="1">
    <source>
        <dbReference type="ARBA" id="ARBA00004141"/>
    </source>
</evidence>
<dbReference type="AlphaFoldDB" id="A0A0A0EKX6"/>
<keyword evidence="3 6" id="KW-0812">Transmembrane</keyword>
<reference evidence="7 8" key="1">
    <citation type="submission" date="2013-08" db="EMBL/GenBank/DDBJ databases">
        <title>Genome sequencing of Lysobacter.</title>
        <authorList>
            <person name="Zhang S."/>
            <person name="Wang G."/>
        </authorList>
    </citation>
    <scope>NUCLEOTIDE SEQUENCE [LARGE SCALE GENOMIC DNA]</scope>
    <source>
        <strain evidence="7 8">Ko07</strain>
    </source>
</reference>
<dbReference type="GO" id="GO:0005315">
    <property type="term" value="F:phosphate transmembrane transporter activity"/>
    <property type="evidence" value="ECO:0007669"/>
    <property type="project" value="InterPro"/>
</dbReference>
<feature type="transmembrane region" description="Helical" evidence="6">
    <location>
        <begin position="106"/>
        <end position="130"/>
    </location>
</feature>
<dbReference type="Pfam" id="PF01384">
    <property type="entry name" value="PHO4"/>
    <property type="match status" value="1"/>
</dbReference>
<evidence type="ECO:0000313" key="7">
    <source>
        <dbReference type="EMBL" id="KGM50935.1"/>
    </source>
</evidence>
<keyword evidence="5 6" id="KW-0472">Membrane</keyword>
<keyword evidence="2 6" id="KW-0813">Transport</keyword>
<dbReference type="Proteomes" id="UP000030017">
    <property type="component" value="Unassembled WGS sequence"/>
</dbReference>
<dbReference type="EMBL" id="AVPS01000009">
    <property type="protein sequence ID" value="KGM50935.1"/>
    <property type="molecule type" value="Genomic_DNA"/>
</dbReference>
<keyword evidence="8" id="KW-1185">Reference proteome</keyword>
<feature type="transmembrane region" description="Helical" evidence="6">
    <location>
        <begin position="348"/>
        <end position="374"/>
    </location>
</feature>
<dbReference type="InterPro" id="IPR001204">
    <property type="entry name" value="Phos_transporter"/>
</dbReference>
<dbReference type="RefSeq" id="WP_036195235.1">
    <property type="nucleotide sequence ID" value="NZ_AVPS01000009.1"/>
</dbReference>
<proteinExistence type="inferred from homology"/>
<dbReference type="OrthoDB" id="9779554at2"/>
<dbReference type="STRING" id="1122185.N792_12720"/>
<dbReference type="GO" id="GO:0035435">
    <property type="term" value="P:phosphate ion transmembrane transport"/>
    <property type="evidence" value="ECO:0007669"/>
    <property type="project" value="TreeGrafter"/>
</dbReference>
<feature type="transmembrane region" description="Helical" evidence="6">
    <location>
        <begin position="221"/>
        <end position="239"/>
    </location>
</feature>
<evidence type="ECO:0000256" key="6">
    <source>
        <dbReference type="RuleBase" id="RU363058"/>
    </source>
</evidence>
<dbReference type="PANTHER" id="PTHR11101">
    <property type="entry name" value="PHOSPHATE TRANSPORTER"/>
    <property type="match status" value="1"/>
</dbReference>
<evidence type="ECO:0000256" key="5">
    <source>
        <dbReference type="ARBA" id="ARBA00023136"/>
    </source>
</evidence>
<evidence type="ECO:0000256" key="4">
    <source>
        <dbReference type="ARBA" id="ARBA00022989"/>
    </source>
</evidence>
<comment type="subcellular location">
    <subcellularLocation>
        <location evidence="1 6">Membrane</location>
        <topology evidence="1 6">Multi-pass membrane protein</topology>
    </subcellularLocation>
</comment>
<name>A0A0A0EKX6_9GAMM</name>
<dbReference type="GO" id="GO:0016020">
    <property type="term" value="C:membrane"/>
    <property type="evidence" value="ECO:0007669"/>
    <property type="project" value="UniProtKB-SubCell"/>
</dbReference>
<comment type="caution">
    <text evidence="7">The sequence shown here is derived from an EMBL/GenBank/DDBJ whole genome shotgun (WGS) entry which is preliminary data.</text>
</comment>
<feature type="transmembrane region" description="Helical" evidence="6">
    <location>
        <begin position="259"/>
        <end position="281"/>
    </location>
</feature>
<organism evidence="7 8">
    <name type="scientific">Lysobacter concretionis Ko07 = DSM 16239</name>
    <dbReference type="NCBI Taxonomy" id="1122185"/>
    <lineage>
        <taxon>Bacteria</taxon>
        <taxon>Pseudomonadati</taxon>
        <taxon>Pseudomonadota</taxon>
        <taxon>Gammaproteobacteria</taxon>
        <taxon>Lysobacterales</taxon>
        <taxon>Lysobacteraceae</taxon>
        <taxon>Novilysobacter</taxon>
    </lineage>
</organism>
<feature type="transmembrane region" description="Helical" evidence="6">
    <location>
        <begin position="73"/>
        <end position="94"/>
    </location>
</feature>
<evidence type="ECO:0000256" key="3">
    <source>
        <dbReference type="ARBA" id="ARBA00022692"/>
    </source>
</evidence>
<gene>
    <name evidence="7" type="ORF">N792_12720</name>
</gene>
<sequence length="375" mass="38910">MLTLVLTVVIVALVFEYINGFHDTANSIATVVATKVLSPAQAVAMAATMNLIGALVGTAVAKTIASGLIDIGVVEVGAQLILCALLGGIVWNLITWWMGLPSSSSHALIGGLIGAALAAASNNWDAIIWSQPAEPFYKSAGVVWKVIVPMVSSPVLGFAAGFLMMGVLFAVISGMASSGGWLARLARPRWVNSFFGKAQIVSAAGMGFAHGMNDAQKTMGIIALTLVSAQSTGVLDNLPGWLAFLHPSEGALLEGDIDMWIKVCCALVMAAGTAAGGWRIIKTLGHKLVKLHPIHGFAAETSAASVILAASSLGIPVSTTHNISAAIMGVGTAKRLNAIKWTMVERMIWAWILTIPAAGGIAYGAFRLLAMIGWV</sequence>
<dbReference type="eggNOG" id="COG0306">
    <property type="taxonomic scope" value="Bacteria"/>
</dbReference>
<evidence type="ECO:0000313" key="8">
    <source>
        <dbReference type="Proteomes" id="UP000030017"/>
    </source>
</evidence>
<keyword evidence="4 6" id="KW-1133">Transmembrane helix</keyword>
<accession>A0A0A0EKX6</accession>
<comment type="similarity">
    <text evidence="6">Belongs to the inorganic phosphate transporter (PiT) (TC 2.A.20) family.</text>
</comment>
<evidence type="ECO:0000256" key="2">
    <source>
        <dbReference type="ARBA" id="ARBA00022448"/>
    </source>
</evidence>